<accession>A0AAV7L6D6</accession>
<proteinExistence type="predicted"/>
<feature type="compositionally biased region" description="Polar residues" evidence="1">
    <location>
        <begin position="134"/>
        <end position="146"/>
    </location>
</feature>
<evidence type="ECO:0000256" key="1">
    <source>
        <dbReference type="SAM" id="MobiDB-lite"/>
    </source>
</evidence>
<evidence type="ECO:0000313" key="2">
    <source>
        <dbReference type="EMBL" id="KAJ1087216.1"/>
    </source>
</evidence>
<feature type="region of interest" description="Disordered" evidence="1">
    <location>
        <begin position="1"/>
        <end position="163"/>
    </location>
</feature>
<dbReference type="EMBL" id="JANPWB010000015">
    <property type="protein sequence ID" value="KAJ1087216.1"/>
    <property type="molecule type" value="Genomic_DNA"/>
</dbReference>
<dbReference type="AlphaFoldDB" id="A0AAV7L6D6"/>
<evidence type="ECO:0000313" key="3">
    <source>
        <dbReference type="Proteomes" id="UP001066276"/>
    </source>
</evidence>
<reference evidence="2" key="1">
    <citation type="journal article" date="2022" name="bioRxiv">
        <title>Sequencing and chromosome-scale assembly of the giantPleurodeles waltlgenome.</title>
        <authorList>
            <person name="Brown T."/>
            <person name="Elewa A."/>
            <person name="Iarovenko S."/>
            <person name="Subramanian E."/>
            <person name="Araus A.J."/>
            <person name="Petzold A."/>
            <person name="Susuki M."/>
            <person name="Suzuki K.-i.T."/>
            <person name="Hayashi T."/>
            <person name="Toyoda A."/>
            <person name="Oliveira C."/>
            <person name="Osipova E."/>
            <person name="Leigh N.D."/>
            <person name="Simon A."/>
            <person name="Yun M.H."/>
        </authorList>
    </citation>
    <scope>NUCLEOTIDE SEQUENCE</scope>
    <source>
        <strain evidence="2">20211129_DDA</strain>
        <tissue evidence="2">Liver</tissue>
    </source>
</reference>
<sequence length="163" mass="17658">MEVGVQAGWLSSAEVYLPTPVRSHRGGPRGLLQPRAGWDGSEPISGRRARRTAEPIRARQSPSVDGGLGAQRRTEPEGDPPPPQDQQTYLFPGREGKKRTRPGFDKQRQQKTLHLAQGAGNKQAGESALRQRDSVSQPLVSRTAPHSSPLKPLHAVTLGGLLQ</sequence>
<dbReference type="Proteomes" id="UP001066276">
    <property type="component" value="Chromosome 11"/>
</dbReference>
<name>A0AAV7L6D6_PLEWA</name>
<protein>
    <submittedName>
        <fullName evidence="2">Uncharacterized protein</fullName>
    </submittedName>
</protein>
<organism evidence="2 3">
    <name type="scientific">Pleurodeles waltl</name>
    <name type="common">Iberian ribbed newt</name>
    <dbReference type="NCBI Taxonomy" id="8319"/>
    <lineage>
        <taxon>Eukaryota</taxon>
        <taxon>Metazoa</taxon>
        <taxon>Chordata</taxon>
        <taxon>Craniata</taxon>
        <taxon>Vertebrata</taxon>
        <taxon>Euteleostomi</taxon>
        <taxon>Amphibia</taxon>
        <taxon>Batrachia</taxon>
        <taxon>Caudata</taxon>
        <taxon>Salamandroidea</taxon>
        <taxon>Salamandridae</taxon>
        <taxon>Pleurodelinae</taxon>
        <taxon>Pleurodeles</taxon>
    </lineage>
</organism>
<keyword evidence="3" id="KW-1185">Reference proteome</keyword>
<gene>
    <name evidence="2" type="ORF">NDU88_000402</name>
</gene>
<comment type="caution">
    <text evidence="2">The sequence shown here is derived from an EMBL/GenBank/DDBJ whole genome shotgun (WGS) entry which is preliminary data.</text>
</comment>